<dbReference type="EMBL" id="JSAB01000210">
    <property type="protein sequence ID" value="RNF29339.1"/>
    <property type="molecule type" value="Genomic_DNA"/>
</dbReference>
<accession>A0A422QHA0</accession>
<dbReference type="AlphaFoldDB" id="A0A422QHA0"/>
<dbReference type="Proteomes" id="UP000283254">
    <property type="component" value="Unassembled WGS sequence"/>
</dbReference>
<comment type="caution">
    <text evidence="1">The sequence shown here is derived from an EMBL/GenBank/DDBJ whole genome shotgun (WGS) entry which is preliminary data.</text>
</comment>
<sequence>MKKIESDNFEAINDFVDNFEEIEILIAAELSGEQAFKIAMHLLRTADLGAYAAIDVRRNHFASMPRLKAAAANYLVEEESSAYELAESLLNVDKDGLEEKLRYLQVA</sequence>
<evidence type="ECO:0000313" key="1">
    <source>
        <dbReference type="EMBL" id="RNF29339.1"/>
    </source>
</evidence>
<keyword evidence="2" id="KW-1185">Reference proteome</keyword>
<reference evidence="1" key="1">
    <citation type="submission" date="2014-10" db="EMBL/GenBank/DDBJ databases">
        <title>Massilia sp. genome.</title>
        <authorList>
            <person name="Xu B."/>
            <person name="Dai L."/>
            <person name="Huang Z."/>
        </authorList>
    </citation>
    <scope>NUCLEOTIDE SEQUENCE [LARGE SCALE GENOMIC DNA]</scope>
    <source>
        <strain evidence="1">CFS-1</strain>
    </source>
</reference>
<organism evidence="1 2">
    <name type="scientific">Massilia aurea</name>
    <dbReference type="NCBI Taxonomy" id="373040"/>
    <lineage>
        <taxon>Bacteria</taxon>
        <taxon>Pseudomonadati</taxon>
        <taxon>Pseudomonadota</taxon>
        <taxon>Betaproteobacteria</taxon>
        <taxon>Burkholderiales</taxon>
        <taxon>Oxalobacteraceae</taxon>
        <taxon>Telluria group</taxon>
        <taxon>Massilia</taxon>
    </lineage>
</organism>
<gene>
    <name evidence="1" type="ORF">NM04_18390</name>
</gene>
<protein>
    <submittedName>
        <fullName evidence="1">Uncharacterized protein</fullName>
    </submittedName>
</protein>
<proteinExistence type="predicted"/>
<name>A0A422QHA0_9BURK</name>
<evidence type="ECO:0000313" key="2">
    <source>
        <dbReference type="Proteomes" id="UP000283254"/>
    </source>
</evidence>